<dbReference type="SUPFAM" id="SSF50475">
    <property type="entry name" value="FMN-binding split barrel"/>
    <property type="match status" value="1"/>
</dbReference>
<organism evidence="8 9">
    <name type="scientific">Flagellimonas okinawensis</name>
    <dbReference type="NCBI Taxonomy" id="3031324"/>
    <lineage>
        <taxon>Bacteria</taxon>
        <taxon>Pseudomonadati</taxon>
        <taxon>Bacteroidota</taxon>
        <taxon>Flavobacteriia</taxon>
        <taxon>Flavobacteriales</taxon>
        <taxon>Flavobacteriaceae</taxon>
        <taxon>Flagellimonas</taxon>
    </lineage>
</organism>
<evidence type="ECO:0000256" key="2">
    <source>
        <dbReference type="ARBA" id="ARBA00007301"/>
    </source>
</evidence>
<keyword evidence="4" id="KW-0288">FMN</keyword>
<dbReference type="Pfam" id="PF01243">
    <property type="entry name" value="PNPOx_N"/>
    <property type="match status" value="1"/>
</dbReference>
<dbReference type="EC" id="1.4.3.5" evidence="8"/>
<protein>
    <submittedName>
        <fullName evidence="8">Pyridoxal 5'-phosphate synthase</fullName>
        <ecNumber evidence="8">1.4.3.5</ecNumber>
    </submittedName>
</protein>
<keyword evidence="9" id="KW-1185">Reference proteome</keyword>
<comment type="similarity">
    <text evidence="2">Belongs to the pyridoxamine 5'-phosphate oxidase family.</text>
</comment>
<dbReference type="GO" id="GO:0004733">
    <property type="term" value="F:pyridoxamine phosphate oxidase activity"/>
    <property type="evidence" value="ECO:0007669"/>
    <property type="project" value="UniProtKB-EC"/>
</dbReference>
<evidence type="ECO:0000256" key="4">
    <source>
        <dbReference type="ARBA" id="ARBA00022643"/>
    </source>
</evidence>
<evidence type="ECO:0000256" key="5">
    <source>
        <dbReference type="ARBA" id="ARBA00023002"/>
    </source>
</evidence>
<feature type="domain" description="Pyridoxamine 5'-phosphate oxidase N-terminal" evidence="6">
    <location>
        <begin position="24"/>
        <end position="137"/>
    </location>
</feature>
<sequence>MKTSPIKIFKEWYKEELDLTQVRIPTAVCLSTHGTDEFPNARFVSLKEIINDAFIITGPLNSLKGIEIAKDNHVALTFWWTETERQIRVQGIARKIPERLADKYFHERDIYSKIVSSICEQGKETKDAKLLEQEIQQRVSRKEMVDRPEDWGGFSIDPVRIEFLEFKASRFHDRKLFELENGKWKGKQIQP</sequence>
<proteinExistence type="inferred from homology"/>
<dbReference type="Pfam" id="PF10590">
    <property type="entry name" value="PNP_phzG_C"/>
    <property type="match status" value="1"/>
</dbReference>
<dbReference type="PANTHER" id="PTHR10851">
    <property type="entry name" value="PYRIDOXINE-5-PHOSPHATE OXIDASE"/>
    <property type="match status" value="1"/>
</dbReference>
<comment type="caution">
    <text evidence="8">The sequence shown here is derived from an EMBL/GenBank/DDBJ whole genome shotgun (WGS) entry which is preliminary data.</text>
</comment>
<keyword evidence="3" id="KW-0285">Flavoprotein</keyword>
<dbReference type="InterPro" id="IPR012349">
    <property type="entry name" value="Split_barrel_FMN-bd"/>
</dbReference>
<dbReference type="PANTHER" id="PTHR10851:SF0">
    <property type="entry name" value="PYRIDOXINE-5'-PHOSPHATE OXIDASE"/>
    <property type="match status" value="1"/>
</dbReference>
<gene>
    <name evidence="8" type="ORF">PY091_13640</name>
</gene>
<accession>A0ABT5XQT0</accession>
<evidence type="ECO:0000256" key="1">
    <source>
        <dbReference type="ARBA" id="ARBA00001917"/>
    </source>
</evidence>
<name>A0ABT5XQT0_9FLAO</name>
<dbReference type="EMBL" id="JARFVA010000005">
    <property type="protein sequence ID" value="MDF0708262.1"/>
    <property type="molecule type" value="Genomic_DNA"/>
</dbReference>
<evidence type="ECO:0000259" key="6">
    <source>
        <dbReference type="Pfam" id="PF01243"/>
    </source>
</evidence>
<reference evidence="8 9" key="1">
    <citation type="submission" date="2023-03" db="EMBL/GenBank/DDBJ databases">
        <title>Muricauda XX sp. nov. and Muricauda XXX sp. nov., two novel species isolated from Okinawa Trough.</title>
        <authorList>
            <person name="Cao W."/>
            <person name="Deng X."/>
        </authorList>
    </citation>
    <scope>NUCLEOTIDE SEQUENCE [LARGE SCALE GENOMIC DNA]</scope>
    <source>
        <strain evidence="8 9">81s02</strain>
    </source>
</reference>
<dbReference type="InterPro" id="IPR000659">
    <property type="entry name" value="Pyridox_Oxase"/>
</dbReference>
<dbReference type="InterPro" id="IPR019576">
    <property type="entry name" value="Pyridoxamine_oxidase_dimer_C"/>
</dbReference>
<dbReference type="RefSeq" id="WP_275650211.1">
    <property type="nucleotide sequence ID" value="NZ_JARFVA010000005.1"/>
</dbReference>
<evidence type="ECO:0000313" key="8">
    <source>
        <dbReference type="EMBL" id="MDF0708262.1"/>
    </source>
</evidence>
<dbReference type="NCBIfam" id="NF004231">
    <property type="entry name" value="PRK05679.1"/>
    <property type="match status" value="1"/>
</dbReference>
<dbReference type="Gene3D" id="2.30.110.10">
    <property type="entry name" value="Electron Transport, Fmn-binding Protein, Chain A"/>
    <property type="match status" value="1"/>
</dbReference>
<evidence type="ECO:0000256" key="3">
    <source>
        <dbReference type="ARBA" id="ARBA00022630"/>
    </source>
</evidence>
<evidence type="ECO:0000259" key="7">
    <source>
        <dbReference type="Pfam" id="PF10590"/>
    </source>
</evidence>
<comment type="cofactor">
    <cofactor evidence="1">
        <name>FMN</name>
        <dbReference type="ChEBI" id="CHEBI:58210"/>
    </cofactor>
</comment>
<dbReference type="InterPro" id="IPR011576">
    <property type="entry name" value="Pyridox_Oxase_N"/>
</dbReference>
<dbReference type="Proteomes" id="UP001217083">
    <property type="component" value="Unassembled WGS sequence"/>
</dbReference>
<dbReference type="PIRSF" id="PIRSF000190">
    <property type="entry name" value="Pyd_amn-ph_oxd"/>
    <property type="match status" value="1"/>
</dbReference>
<evidence type="ECO:0000313" key="9">
    <source>
        <dbReference type="Proteomes" id="UP001217083"/>
    </source>
</evidence>
<feature type="domain" description="Pyridoxine 5'-phosphate oxidase dimerisation C-terminal" evidence="7">
    <location>
        <begin position="151"/>
        <end position="191"/>
    </location>
</feature>
<keyword evidence="5 8" id="KW-0560">Oxidoreductase</keyword>